<evidence type="ECO:0000256" key="1">
    <source>
        <dbReference type="SAM" id="Phobius"/>
    </source>
</evidence>
<dbReference type="Proteomes" id="UP000008549">
    <property type="component" value="Unassembled WGS sequence"/>
</dbReference>
<dbReference type="HOGENOM" id="CLU_042960_4_0_1"/>
<accession>B6IFT0</accession>
<reference evidence="2 3" key="2">
    <citation type="journal article" date="2011" name="PLoS Genet.">
        <title>Caenorhabditis briggsae recombinant inbred line genotypes reveal inter-strain incompatibility and the evolution of recombination.</title>
        <authorList>
            <person name="Ross J.A."/>
            <person name="Koboldt D.C."/>
            <person name="Staisch J.E."/>
            <person name="Chamberlin H.M."/>
            <person name="Gupta B.P."/>
            <person name="Miller R.D."/>
            <person name="Baird S.E."/>
            <person name="Haag E.S."/>
        </authorList>
    </citation>
    <scope>NUCLEOTIDE SEQUENCE [LARGE SCALE GENOMIC DNA]</scope>
    <source>
        <strain evidence="2 3">AF16</strain>
    </source>
</reference>
<reference evidence="2 3" key="1">
    <citation type="journal article" date="2003" name="PLoS Biol.">
        <title>The genome sequence of Caenorhabditis briggsae: a platform for comparative genomics.</title>
        <authorList>
            <person name="Stein L.D."/>
            <person name="Bao Z."/>
            <person name="Blasiar D."/>
            <person name="Blumenthal T."/>
            <person name="Brent M.R."/>
            <person name="Chen N."/>
            <person name="Chinwalla A."/>
            <person name="Clarke L."/>
            <person name="Clee C."/>
            <person name="Coghlan A."/>
            <person name="Coulson A."/>
            <person name="D'Eustachio P."/>
            <person name="Fitch D.H."/>
            <person name="Fulton L.A."/>
            <person name="Fulton R.E."/>
            <person name="Griffiths-Jones S."/>
            <person name="Harris T.W."/>
            <person name="Hillier L.W."/>
            <person name="Kamath R."/>
            <person name="Kuwabara P.E."/>
            <person name="Mardis E.R."/>
            <person name="Marra M.A."/>
            <person name="Miner T.L."/>
            <person name="Minx P."/>
            <person name="Mullikin J.C."/>
            <person name="Plumb R.W."/>
            <person name="Rogers J."/>
            <person name="Schein J.E."/>
            <person name="Sohrmann M."/>
            <person name="Spieth J."/>
            <person name="Stajich J.E."/>
            <person name="Wei C."/>
            <person name="Willey D."/>
            <person name="Wilson R.K."/>
            <person name="Durbin R."/>
            <person name="Waterston R.H."/>
        </authorList>
    </citation>
    <scope>NUCLEOTIDE SEQUENCE [LARGE SCALE GENOMIC DNA]</scope>
    <source>
        <strain evidence="2 3">AF16</strain>
    </source>
</reference>
<feature type="transmembrane region" description="Helical" evidence="1">
    <location>
        <begin position="25"/>
        <end position="43"/>
    </location>
</feature>
<feature type="transmembrane region" description="Helical" evidence="1">
    <location>
        <begin position="55"/>
        <end position="79"/>
    </location>
</feature>
<protein>
    <submittedName>
        <fullName evidence="2">Protein CBG27260</fullName>
    </submittedName>
</protein>
<evidence type="ECO:0000313" key="3">
    <source>
        <dbReference type="Proteomes" id="UP000008549"/>
    </source>
</evidence>
<name>B6IFT0_CAEBR</name>
<dbReference type="InterPro" id="IPR019422">
    <property type="entry name" value="7TM_GPCR_serpentine_rcpt_Srh"/>
</dbReference>
<proteinExistence type="predicted"/>
<dbReference type="eggNOG" id="ENOG502RWYH">
    <property type="taxonomic scope" value="Eukaryota"/>
</dbReference>
<dbReference type="AlphaFoldDB" id="B6IFT0"/>
<organism evidence="2 3">
    <name type="scientific">Caenorhabditis briggsae</name>
    <dbReference type="NCBI Taxonomy" id="6238"/>
    <lineage>
        <taxon>Eukaryota</taxon>
        <taxon>Metazoa</taxon>
        <taxon>Ecdysozoa</taxon>
        <taxon>Nematoda</taxon>
        <taxon>Chromadorea</taxon>
        <taxon>Rhabditida</taxon>
        <taxon>Rhabditina</taxon>
        <taxon>Rhabditomorpha</taxon>
        <taxon>Rhabditoidea</taxon>
        <taxon>Rhabditidae</taxon>
        <taxon>Peloderinae</taxon>
        <taxon>Caenorhabditis</taxon>
    </lineage>
</organism>
<keyword evidence="3" id="KW-1185">Reference proteome</keyword>
<dbReference type="GeneID" id="68918715"/>
<dbReference type="KEGG" id="cbr:CBG_27260"/>
<evidence type="ECO:0000313" key="4">
    <source>
        <dbReference type="WormBase" id="CBG27260"/>
    </source>
</evidence>
<dbReference type="Pfam" id="PF10318">
    <property type="entry name" value="7TM_GPCR_Srh"/>
    <property type="match status" value="1"/>
</dbReference>
<dbReference type="PANTHER" id="PTHR22941:SF2">
    <property type="entry name" value="SERPENTINE RECEPTOR, CLASS H-RELATED"/>
    <property type="match status" value="1"/>
</dbReference>
<dbReference type="PANTHER" id="PTHR22941">
    <property type="entry name" value="SERPENTINE RECEPTOR"/>
    <property type="match status" value="1"/>
</dbReference>
<keyword evidence="1" id="KW-1133">Transmembrane helix</keyword>
<dbReference type="CTD" id="68918715"/>
<sequence length="198" mass="22698">MSSLTCIPSNSYYCATEFLTRTVQMITAVSFPMHVLGLFIIFLSTPKTMDSVKSYILHLHFWIMIYDNSLGFLTVPFLLLPTMSGYTLGVLSYFGVNEFFMVVLVLLAVNNVLLSNQSIFKNRYFIICAFPPKPTWGKIRKPWLADHYIFAVILFIPMAFSLPDQEKTKQKVLETLTNVSDYVHQAKIYTLTEDHAII</sequence>
<keyword evidence="1" id="KW-0812">Transmembrane</keyword>
<dbReference type="EMBL" id="HE601135">
    <property type="protein sequence ID" value="CAR98798.1"/>
    <property type="molecule type" value="Genomic_DNA"/>
</dbReference>
<dbReference type="InterPro" id="IPR053220">
    <property type="entry name" value="Nematode_rcpt-like_serp_H"/>
</dbReference>
<keyword evidence="1" id="KW-0472">Membrane</keyword>
<feature type="transmembrane region" description="Helical" evidence="1">
    <location>
        <begin position="91"/>
        <end position="114"/>
    </location>
</feature>
<dbReference type="RefSeq" id="XP_045098368.1">
    <property type="nucleotide sequence ID" value="XM_045238253.1"/>
</dbReference>
<feature type="transmembrane region" description="Helical" evidence="1">
    <location>
        <begin position="143"/>
        <end position="162"/>
    </location>
</feature>
<dbReference type="WormBase" id="CBG27260">
    <property type="protein sequence ID" value="CBP29534"/>
    <property type="gene ID" value="WBGene00088674"/>
</dbReference>
<dbReference type="InParanoid" id="B6IFT0"/>
<evidence type="ECO:0000313" key="2">
    <source>
        <dbReference type="EMBL" id="CAR98798.1"/>
    </source>
</evidence>
<gene>
    <name evidence="2 4" type="ORF">CBG27260</name>
    <name evidence="2" type="ORF">CBG_27260</name>
</gene>